<keyword evidence="4 8" id="KW-0653">Protein transport</keyword>
<dbReference type="AlphaFoldDB" id="A0AAX4PMV8"/>
<accession>A0AAX4PMV8</accession>
<feature type="transmembrane region" description="Helical" evidence="10">
    <location>
        <begin position="215"/>
        <end position="235"/>
    </location>
</feature>
<evidence type="ECO:0000256" key="7">
    <source>
        <dbReference type="ARBA" id="ARBA00023136"/>
    </source>
</evidence>
<name>A0AAX4PMV8_9CHLO</name>
<dbReference type="InterPro" id="IPR027027">
    <property type="entry name" value="GOSR2/Membrin/Bos1"/>
</dbReference>
<evidence type="ECO:0000313" key="12">
    <source>
        <dbReference type="Proteomes" id="UP001472866"/>
    </source>
</evidence>
<feature type="compositionally biased region" description="Gly residues" evidence="9">
    <location>
        <begin position="125"/>
        <end position="143"/>
    </location>
</feature>
<dbReference type="GO" id="GO:0015031">
    <property type="term" value="P:protein transport"/>
    <property type="evidence" value="ECO:0007669"/>
    <property type="project" value="UniProtKB-KW"/>
</dbReference>
<dbReference type="GO" id="GO:0005484">
    <property type="term" value="F:SNAP receptor activity"/>
    <property type="evidence" value="ECO:0007669"/>
    <property type="project" value="InterPro"/>
</dbReference>
<evidence type="ECO:0000256" key="2">
    <source>
        <dbReference type="ARBA" id="ARBA00022448"/>
    </source>
</evidence>
<evidence type="ECO:0000313" key="11">
    <source>
        <dbReference type="EMBL" id="WZN67063.1"/>
    </source>
</evidence>
<evidence type="ECO:0000256" key="5">
    <source>
        <dbReference type="ARBA" id="ARBA00022989"/>
    </source>
</evidence>
<dbReference type="SUPFAM" id="SSF58038">
    <property type="entry name" value="SNARE fusion complex"/>
    <property type="match status" value="1"/>
</dbReference>
<dbReference type="PANTHER" id="PTHR21230:SF1">
    <property type="entry name" value="GOLGI SNAP RECEPTOR COMPLEX MEMBER 2"/>
    <property type="match status" value="1"/>
</dbReference>
<keyword evidence="12" id="KW-1185">Reference proteome</keyword>
<dbReference type="GO" id="GO:0006906">
    <property type="term" value="P:vesicle fusion"/>
    <property type="evidence" value="ECO:0007669"/>
    <property type="project" value="TreeGrafter"/>
</dbReference>
<gene>
    <name evidence="11" type="ORF">HKI87_17g86350</name>
</gene>
<keyword evidence="3 10" id="KW-0812">Transmembrane</keyword>
<keyword evidence="5 10" id="KW-1133">Transmembrane helix</keyword>
<evidence type="ECO:0000256" key="8">
    <source>
        <dbReference type="PIRNR" id="PIRNR028865"/>
    </source>
</evidence>
<organism evidence="11 12">
    <name type="scientific">Chloropicon roscoffensis</name>
    <dbReference type="NCBI Taxonomy" id="1461544"/>
    <lineage>
        <taxon>Eukaryota</taxon>
        <taxon>Viridiplantae</taxon>
        <taxon>Chlorophyta</taxon>
        <taxon>Chloropicophyceae</taxon>
        <taxon>Chloropicales</taxon>
        <taxon>Chloropicaceae</taxon>
        <taxon>Chloropicon</taxon>
    </lineage>
</organism>
<dbReference type="GO" id="GO:0012507">
    <property type="term" value="C:ER to Golgi transport vesicle membrane"/>
    <property type="evidence" value="ECO:0007669"/>
    <property type="project" value="TreeGrafter"/>
</dbReference>
<dbReference type="Pfam" id="PF12352">
    <property type="entry name" value="V-SNARE_C"/>
    <property type="match status" value="1"/>
</dbReference>
<dbReference type="GO" id="GO:0031201">
    <property type="term" value="C:SNARE complex"/>
    <property type="evidence" value="ECO:0007669"/>
    <property type="project" value="TreeGrafter"/>
</dbReference>
<dbReference type="PANTHER" id="PTHR21230">
    <property type="entry name" value="VESICLE TRANSPORT V-SNARE PROTEIN VTI1-RELATED"/>
    <property type="match status" value="1"/>
</dbReference>
<keyword evidence="6" id="KW-0333">Golgi apparatus</keyword>
<reference evidence="11 12" key="1">
    <citation type="submission" date="2024-03" db="EMBL/GenBank/DDBJ databases">
        <title>Complete genome sequence of the green alga Chloropicon roscoffensis RCC1871.</title>
        <authorList>
            <person name="Lemieux C."/>
            <person name="Pombert J.-F."/>
            <person name="Otis C."/>
            <person name="Turmel M."/>
        </authorList>
    </citation>
    <scope>NUCLEOTIDE SEQUENCE [LARGE SCALE GENOMIC DNA]</scope>
    <source>
        <strain evidence="11 12">RCC1871</strain>
    </source>
</reference>
<dbReference type="PIRSF" id="PIRSF028865">
    <property type="entry name" value="Membrin-2"/>
    <property type="match status" value="1"/>
</dbReference>
<dbReference type="GO" id="GO:0031902">
    <property type="term" value="C:late endosome membrane"/>
    <property type="evidence" value="ECO:0007669"/>
    <property type="project" value="TreeGrafter"/>
</dbReference>
<comment type="similarity">
    <text evidence="8">Belongs to the GOSR2 family.</text>
</comment>
<evidence type="ECO:0000256" key="6">
    <source>
        <dbReference type="ARBA" id="ARBA00023034"/>
    </source>
</evidence>
<comment type="function">
    <text evidence="8">Involved in transport of proteins from the cis/medial-Golgi to the trans-Golgi network.</text>
</comment>
<keyword evidence="2 8" id="KW-0813">Transport</keyword>
<comment type="subcellular location">
    <subcellularLocation>
        <location evidence="1">Golgi apparatus membrane</location>
        <topology evidence="1">Single-pass type IV membrane protein</topology>
    </subcellularLocation>
</comment>
<feature type="region of interest" description="Disordered" evidence="9">
    <location>
        <begin position="105"/>
        <end position="144"/>
    </location>
</feature>
<evidence type="ECO:0000256" key="1">
    <source>
        <dbReference type="ARBA" id="ARBA00004409"/>
    </source>
</evidence>
<dbReference type="Proteomes" id="UP001472866">
    <property type="component" value="Chromosome 17"/>
</dbReference>
<feature type="compositionally biased region" description="Basic and acidic residues" evidence="9">
    <location>
        <begin position="109"/>
        <end position="123"/>
    </location>
</feature>
<dbReference type="GO" id="GO:0000139">
    <property type="term" value="C:Golgi membrane"/>
    <property type="evidence" value="ECO:0007669"/>
    <property type="project" value="UniProtKB-SubCell"/>
</dbReference>
<dbReference type="GO" id="GO:0005789">
    <property type="term" value="C:endoplasmic reticulum membrane"/>
    <property type="evidence" value="ECO:0007669"/>
    <property type="project" value="TreeGrafter"/>
</dbReference>
<dbReference type="GO" id="GO:0000149">
    <property type="term" value="F:SNARE binding"/>
    <property type="evidence" value="ECO:0007669"/>
    <property type="project" value="TreeGrafter"/>
</dbReference>
<evidence type="ECO:0000256" key="10">
    <source>
        <dbReference type="SAM" id="Phobius"/>
    </source>
</evidence>
<sequence length="237" mass="26036">MADDAGAVLAREHTKLKKALLAAQQAVERLETTESSAHTPAEIDGTSRDVGQKLATLQMLLAGLRGAWDQHCRGLTMSKQTVWRQRLDQTDQEYSRLSTSHASYLARKGAREAQRQERQELLQRRGGGGGAGGSGSGYGGAGGASQEAQMMGSVARSNQAIEDIFGQGAAILQGMGAQRDRLKRAQRKMLDVLNTMGISEQLLRRAERRMKMDKWIVYGGMAVFTVVLWFTWRLIKS</sequence>
<evidence type="ECO:0000256" key="3">
    <source>
        <dbReference type="ARBA" id="ARBA00022692"/>
    </source>
</evidence>
<proteinExistence type="inferred from homology"/>
<evidence type="ECO:0000256" key="9">
    <source>
        <dbReference type="SAM" id="MobiDB-lite"/>
    </source>
</evidence>
<keyword evidence="7 8" id="KW-0472">Membrane</keyword>
<protein>
    <recommendedName>
        <fullName evidence="8">Membrin</fullName>
    </recommendedName>
</protein>
<dbReference type="EMBL" id="CP151517">
    <property type="protein sequence ID" value="WZN67063.1"/>
    <property type="molecule type" value="Genomic_DNA"/>
</dbReference>
<evidence type="ECO:0000256" key="4">
    <source>
        <dbReference type="ARBA" id="ARBA00022927"/>
    </source>
</evidence>